<dbReference type="EMBL" id="JAUSVO010000002">
    <property type="protein sequence ID" value="MDQ0437430.1"/>
    <property type="molecule type" value="Genomic_DNA"/>
</dbReference>
<dbReference type="SUPFAM" id="SSF47413">
    <property type="entry name" value="lambda repressor-like DNA-binding domains"/>
    <property type="match status" value="1"/>
</dbReference>
<feature type="domain" description="HTH cro/C1-type" evidence="1">
    <location>
        <begin position="8"/>
        <end position="66"/>
    </location>
</feature>
<dbReference type="SMART" id="SM00530">
    <property type="entry name" value="HTH_XRE"/>
    <property type="match status" value="1"/>
</dbReference>
<reference evidence="2 3" key="1">
    <citation type="submission" date="2023-07" db="EMBL/GenBank/DDBJ databases">
        <title>Genomic Encyclopedia of Type Strains, Phase IV (KMG-IV): sequencing the most valuable type-strain genomes for metagenomic binning, comparative biology and taxonomic classification.</title>
        <authorList>
            <person name="Goeker M."/>
        </authorList>
    </citation>
    <scope>NUCLEOTIDE SEQUENCE [LARGE SCALE GENOMIC DNA]</scope>
    <source>
        <strain evidence="2 3">B6-8</strain>
    </source>
</reference>
<proteinExistence type="predicted"/>
<dbReference type="Proteomes" id="UP001241603">
    <property type="component" value="Unassembled WGS sequence"/>
</dbReference>
<protein>
    <submittedName>
        <fullName evidence="2">Transcriptional regulator with XRE-family HTH domain</fullName>
    </submittedName>
</protein>
<dbReference type="InterPro" id="IPR001387">
    <property type="entry name" value="Cro/C1-type_HTH"/>
</dbReference>
<sequence>MTPFGQRMRQLRAERKVSLKTMADEIGVSSSYLSALEHGRRGTPSWLTLQRIIAYFNVIWDDAEELQRLAERSHPRVVVDTAGLDPAATELAHLIADKIGRLGPKSLRDIKKAVLDAARRDGAA</sequence>
<keyword evidence="3" id="KW-1185">Reference proteome</keyword>
<accession>A0ABU0H562</accession>
<evidence type="ECO:0000259" key="1">
    <source>
        <dbReference type="PROSITE" id="PS50943"/>
    </source>
</evidence>
<dbReference type="PROSITE" id="PS50943">
    <property type="entry name" value="HTH_CROC1"/>
    <property type="match status" value="1"/>
</dbReference>
<dbReference type="InterPro" id="IPR010982">
    <property type="entry name" value="Lambda_DNA-bd_dom_sf"/>
</dbReference>
<evidence type="ECO:0000313" key="3">
    <source>
        <dbReference type="Proteomes" id="UP001241603"/>
    </source>
</evidence>
<dbReference type="RefSeq" id="WP_266348352.1">
    <property type="nucleotide sequence ID" value="NZ_JAPKNG010000002.1"/>
</dbReference>
<name>A0ABU0H562_9HYPH</name>
<dbReference type="Pfam" id="PF12844">
    <property type="entry name" value="HTH_19"/>
    <property type="match status" value="1"/>
</dbReference>
<dbReference type="Gene3D" id="1.10.260.40">
    <property type="entry name" value="lambda repressor-like DNA-binding domains"/>
    <property type="match status" value="1"/>
</dbReference>
<evidence type="ECO:0000313" key="2">
    <source>
        <dbReference type="EMBL" id="MDQ0437430.1"/>
    </source>
</evidence>
<organism evidence="2 3">
    <name type="scientific">Kaistia dalseonensis</name>
    <dbReference type="NCBI Taxonomy" id="410840"/>
    <lineage>
        <taxon>Bacteria</taxon>
        <taxon>Pseudomonadati</taxon>
        <taxon>Pseudomonadota</taxon>
        <taxon>Alphaproteobacteria</taxon>
        <taxon>Hyphomicrobiales</taxon>
        <taxon>Kaistiaceae</taxon>
        <taxon>Kaistia</taxon>
    </lineage>
</organism>
<dbReference type="CDD" id="cd00093">
    <property type="entry name" value="HTH_XRE"/>
    <property type="match status" value="1"/>
</dbReference>
<gene>
    <name evidence="2" type="ORF">QO014_001815</name>
</gene>
<comment type="caution">
    <text evidence="2">The sequence shown here is derived from an EMBL/GenBank/DDBJ whole genome shotgun (WGS) entry which is preliminary data.</text>
</comment>